<comment type="function">
    <text evidence="9">Catalyzes the single-oxidation or sequential double oxidation reaction of carbohydrates primarily at carbon-2 and/or carbon-3 with the concomitant reduction of the flavin. The enzyme exhibits a broad sugar substrate specificity, oxidizing different aldopyranoses to the corresponding C-1, C-2, C-3 or C-1,2, C-2,3 and C-3,4 (di)dehydro sugars with substrate-specific regioselectivity. Accepts only a narrow range of electron acceptors such as substituted benzoquinones and complexed metal ions and reacts extremely slowly with O(2) as acceptor. May play a role in the natural recycling of plant matter by oxidizing all major monosaccharides in lignocellulose and by reducing quinone compounds or reactive radical species generated during lignin depolymerization.</text>
</comment>
<name>A0A5C3LQX4_9AGAR</name>
<protein>
    <recommendedName>
        <fullName evidence="5">pyranose dehydrogenase (acceptor)</fullName>
        <ecNumber evidence="5">1.1.99.29</ecNumber>
    </recommendedName>
</protein>
<dbReference type="STRING" id="68775.A0A5C3LQX4"/>
<comment type="subcellular location">
    <subcellularLocation>
        <location evidence="2">Secreted</location>
    </subcellularLocation>
</comment>
<dbReference type="InterPro" id="IPR036188">
    <property type="entry name" value="FAD/NAD-bd_sf"/>
</dbReference>
<evidence type="ECO:0000256" key="5">
    <source>
        <dbReference type="ARBA" id="ARBA00013177"/>
    </source>
</evidence>
<dbReference type="PANTHER" id="PTHR11552:SF147">
    <property type="entry name" value="CHOLINE DEHYDROGENASE, MITOCHONDRIAL"/>
    <property type="match status" value="1"/>
</dbReference>
<comment type="catalytic activity">
    <reaction evidence="10">
        <text>pyranose + acceptor = pyranos-2-ulose + reduced acceptor.</text>
        <dbReference type="EC" id="1.1.99.29"/>
    </reaction>
</comment>
<dbReference type="PROSITE" id="PS00624">
    <property type="entry name" value="GMC_OXRED_2"/>
    <property type="match status" value="1"/>
</dbReference>
<evidence type="ECO:0000256" key="15">
    <source>
        <dbReference type="PIRSR" id="PIRSR000137-2"/>
    </source>
</evidence>
<evidence type="ECO:0000256" key="8">
    <source>
        <dbReference type="ARBA" id="ARBA00022827"/>
    </source>
</evidence>
<evidence type="ECO:0000256" key="9">
    <source>
        <dbReference type="ARBA" id="ARBA00024699"/>
    </source>
</evidence>
<comment type="similarity">
    <text evidence="3">Belongs to the GMC oxidoreductase family.</text>
</comment>
<dbReference type="GO" id="GO:0033718">
    <property type="term" value="F:pyranose dehydrogenase (acceptor) activity"/>
    <property type="evidence" value="ECO:0007669"/>
    <property type="project" value="UniProtKB-EC"/>
</dbReference>
<evidence type="ECO:0000256" key="14">
    <source>
        <dbReference type="ARBA" id="ARBA00034059"/>
    </source>
</evidence>
<reference evidence="18 19" key="1">
    <citation type="journal article" date="2019" name="Nat. Ecol. Evol.">
        <title>Megaphylogeny resolves global patterns of mushroom evolution.</title>
        <authorList>
            <person name="Varga T."/>
            <person name="Krizsan K."/>
            <person name="Foldi C."/>
            <person name="Dima B."/>
            <person name="Sanchez-Garcia M."/>
            <person name="Sanchez-Ramirez S."/>
            <person name="Szollosi G.J."/>
            <person name="Szarkandi J.G."/>
            <person name="Papp V."/>
            <person name="Albert L."/>
            <person name="Andreopoulos W."/>
            <person name="Angelini C."/>
            <person name="Antonin V."/>
            <person name="Barry K.W."/>
            <person name="Bougher N.L."/>
            <person name="Buchanan P."/>
            <person name="Buyck B."/>
            <person name="Bense V."/>
            <person name="Catcheside P."/>
            <person name="Chovatia M."/>
            <person name="Cooper J."/>
            <person name="Damon W."/>
            <person name="Desjardin D."/>
            <person name="Finy P."/>
            <person name="Geml J."/>
            <person name="Haridas S."/>
            <person name="Hughes K."/>
            <person name="Justo A."/>
            <person name="Karasinski D."/>
            <person name="Kautmanova I."/>
            <person name="Kiss B."/>
            <person name="Kocsube S."/>
            <person name="Kotiranta H."/>
            <person name="LaButti K.M."/>
            <person name="Lechner B.E."/>
            <person name="Liimatainen K."/>
            <person name="Lipzen A."/>
            <person name="Lukacs Z."/>
            <person name="Mihaltcheva S."/>
            <person name="Morgado L.N."/>
            <person name="Niskanen T."/>
            <person name="Noordeloos M.E."/>
            <person name="Ohm R.A."/>
            <person name="Ortiz-Santana B."/>
            <person name="Ovrebo C."/>
            <person name="Racz N."/>
            <person name="Riley R."/>
            <person name="Savchenko A."/>
            <person name="Shiryaev A."/>
            <person name="Soop K."/>
            <person name="Spirin V."/>
            <person name="Szebenyi C."/>
            <person name="Tomsovsky M."/>
            <person name="Tulloss R.E."/>
            <person name="Uehling J."/>
            <person name="Grigoriev I.V."/>
            <person name="Vagvolgyi C."/>
            <person name="Papp T."/>
            <person name="Martin F.M."/>
            <person name="Miettinen O."/>
            <person name="Hibbett D.S."/>
            <person name="Nagy L.G."/>
        </authorList>
    </citation>
    <scope>NUCLEOTIDE SEQUENCE [LARGE SCALE GENOMIC DNA]</scope>
    <source>
        <strain evidence="18 19">CBS 166.37</strain>
    </source>
</reference>
<feature type="domain" description="Glucose-methanol-choline oxidoreductase N-terminal" evidence="17">
    <location>
        <begin position="300"/>
        <end position="314"/>
    </location>
</feature>
<evidence type="ECO:0000256" key="7">
    <source>
        <dbReference type="ARBA" id="ARBA00022630"/>
    </source>
</evidence>
<evidence type="ECO:0000256" key="3">
    <source>
        <dbReference type="ARBA" id="ARBA00010790"/>
    </source>
</evidence>
<keyword evidence="8 15" id="KW-0274">FAD</keyword>
<evidence type="ECO:0000256" key="2">
    <source>
        <dbReference type="ARBA" id="ARBA00004613"/>
    </source>
</evidence>
<comment type="catalytic activity">
    <reaction evidence="14">
        <text>a pyranoside + acceptor = a pyranosid-3,4-diulose + reduced acceptor.</text>
        <dbReference type="EC" id="1.1.99.29"/>
    </reaction>
</comment>
<dbReference type="Pfam" id="PF00732">
    <property type="entry name" value="GMC_oxred_N"/>
    <property type="match status" value="1"/>
</dbReference>
<gene>
    <name evidence="18" type="ORF">BDQ12DRAFT_706700</name>
</gene>
<sequence length="588" mass="63502">MLLFILLAHLLSFPLRSFGVLYYHPQDLPANEYDFIIVGGKCGLAGLVVANRLTEISTWSVLVIEAGPTNQGILDVEVPFLAYRLRTGFDPYDWNSTTTPQFGLNGRSILYPRGFILGGSSSHNGMQFMRGSSDNFDRWAKHTGDAGWSWKKLLPYMLKLESWSTPSDHHNTTGQFNPSVHGYSGPLSVSLPGYPQRIDDMIIRTTTQLDEDFPFLLDINSGRPIGVGWMQRSIGNGERSSSATAYLGPRYIRRPNLHVLVNTHVSRVLKTSTQKNAFCTVEIFVNGEISARKEIILSAGTIGTPHILLNSGIGDKKELAKANVKSLVHIPDVGKNLGNQPSVGTTWVANATGLTISGNATALALGLEEWKRSRTGPLVNSNSNQIALVRLPKSSPILKKYGDHSAGPNTPHLNLQPNSGNGWSTSAPGNIVGMSVAVLTPTSLGSVTLNETDPFGPPLIDLGFLTSDSDMALIRHGVKLARKFFSAPAWAGYVLEQVTPPPNATTDALLDEYIRDHVTSPSHATGTAAMSKAGSKSGVVDPRLRVKGISGLRVVDASVIPFVHAGNTQGPVYAVAERGADLIKEDWK</sequence>
<evidence type="ECO:0000256" key="6">
    <source>
        <dbReference type="ARBA" id="ARBA00022525"/>
    </source>
</evidence>
<comment type="catalytic activity">
    <reaction evidence="12">
        <text>pyranose + acceptor = pyranos-3-ulose + reduced acceptor.</text>
        <dbReference type="EC" id="1.1.99.29"/>
    </reaction>
</comment>
<evidence type="ECO:0000256" key="1">
    <source>
        <dbReference type="ARBA" id="ARBA00001974"/>
    </source>
</evidence>
<evidence type="ECO:0000256" key="11">
    <source>
        <dbReference type="ARBA" id="ARBA00034010"/>
    </source>
</evidence>
<evidence type="ECO:0000256" key="4">
    <source>
        <dbReference type="ARBA" id="ARBA00011245"/>
    </source>
</evidence>
<dbReference type="Gene3D" id="3.50.50.60">
    <property type="entry name" value="FAD/NAD(P)-binding domain"/>
    <property type="match status" value="1"/>
</dbReference>
<accession>A0A5C3LQX4</accession>
<evidence type="ECO:0000256" key="13">
    <source>
        <dbReference type="ARBA" id="ARBA00034050"/>
    </source>
</evidence>
<comment type="cofactor">
    <cofactor evidence="1 15">
        <name>FAD</name>
        <dbReference type="ChEBI" id="CHEBI:57692"/>
    </cofactor>
</comment>
<keyword evidence="19" id="KW-1185">Reference proteome</keyword>
<dbReference type="EMBL" id="ML213623">
    <property type="protein sequence ID" value="TFK35270.1"/>
    <property type="molecule type" value="Genomic_DNA"/>
</dbReference>
<evidence type="ECO:0000256" key="12">
    <source>
        <dbReference type="ARBA" id="ARBA00034029"/>
    </source>
</evidence>
<dbReference type="Pfam" id="PF05199">
    <property type="entry name" value="GMC_oxred_C"/>
    <property type="match status" value="1"/>
</dbReference>
<organism evidence="18 19">
    <name type="scientific">Crucibulum laeve</name>
    <dbReference type="NCBI Taxonomy" id="68775"/>
    <lineage>
        <taxon>Eukaryota</taxon>
        <taxon>Fungi</taxon>
        <taxon>Dikarya</taxon>
        <taxon>Basidiomycota</taxon>
        <taxon>Agaricomycotina</taxon>
        <taxon>Agaricomycetes</taxon>
        <taxon>Agaricomycetidae</taxon>
        <taxon>Agaricales</taxon>
        <taxon>Agaricineae</taxon>
        <taxon>Nidulariaceae</taxon>
        <taxon>Crucibulum</taxon>
    </lineage>
</organism>
<feature type="chain" id="PRO_5022839270" description="pyranose dehydrogenase (acceptor)" evidence="16">
    <location>
        <begin position="20"/>
        <end position="588"/>
    </location>
</feature>
<feature type="binding site" evidence="15">
    <location>
        <position position="265"/>
    </location>
    <ligand>
        <name>FAD</name>
        <dbReference type="ChEBI" id="CHEBI:57692"/>
    </ligand>
</feature>
<proteinExistence type="inferred from homology"/>
<dbReference type="EC" id="1.1.99.29" evidence="5"/>
<dbReference type="InterPro" id="IPR012132">
    <property type="entry name" value="GMC_OxRdtase"/>
</dbReference>
<keyword evidence="7" id="KW-0285">Flavoprotein</keyword>
<dbReference type="InterPro" id="IPR000172">
    <property type="entry name" value="GMC_OxRdtase_N"/>
</dbReference>
<dbReference type="PIRSF" id="PIRSF000137">
    <property type="entry name" value="Alcohol_oxidase"/>
    <property type="match status" value="1"/>
</dbReference>
<dbReference type="Gene3D" id="3.30.560.10">
    <property type="entry name" value="Glucose Oxidase, domain 3"/>
    <property type="match status" value="1"/>
</dbReference>
<keyword evidence="16" id="KW-0732">Signal</keyword>
<comment type="subunit">
    <text evidence="4">Monomer.</text>
</comment>
<dbReference type="SUPFAM" id="SSF54373">
    <property type="entry name" value="FAD-linked reductases, C-terminal domain"/>
    <property type="match status" value="1"/>
</dbReference>
<dbReference type="InterPro" id="IPR007867">
    <property type="entry name" value="GMC_OxRtase_C"/>
</dbReference>
<keyword evidence="6" id="KW-0964">Secreted</keyword>
<dbReference type="PANTHER" id="PTHR11552">
    <property type="entry name" value="GLUCOSE-METHANOL-CHOLINE GMC OXIDOREDUCTASE"/>
    <property type="match status" value="1"/>
</dbReference>
<evidence type="ECO:0000256" key="16">
    <source>
        <dbReference type="SAM" id="SignalP"/>
    </source>
</evidence>
<evidence type="ECO:0000313" key="19">
    <source>
        <dbReference type="Proteomes" id="UP000308652"/>
    </source>
</evidence>
<dbReference type="OrthoDB" id="269227at2759"/>
<comment type="catalytic activity">
    <reaction evidence="13">
        <text>a pyranoside + acceptor = a pyranosid-3-ulose + reduced acceptor.</text>
        <dbReference type="EC" id="1.1.99.29"/>
    </reaction>
</comment>
<feature type="signal peptide" evidence="16">
    <location>
        <begin position="1"/>
        <end position="19"/>
    </location>
</feature>
<dbReference type="SUPFAM" id="SSF51905">
    <property type="entry name" value="FAD/NAD(P)-binding domain"/>
    <property type="match status" value="1"/>
</dbReference>
<dbReference type="AlphaFoldDB" id="A0A5C3LQX4"/>
<comment type="catalytic activity">
    <reaction evidence="11">
        <text>pyranose + acceptor = pyranos-2,3-diulose + reduced acceptor.</text>
        <dbReference type="EC" id="1.1.99.29"/>
    </reaction>
</comment>
<evidence type="ECO:0000256" key="10">
    <source>
        <dbReference type="ARBA" id="ARBA00033986"/>
    </source>
</evidence>
<dbReference type="GO" id="GO:0050660">
    <property type="term" value="F:flavin adenine dinucleotide binding"/>
    <property type="evidence" value="ECO:0007669"/>
    <property type="project" value="InterPro"/>
</dbReference>
<evidence type="ECO:0000259" key="17">
    <source>
        <dbReference type="PROSITE" id="PS00624"/>
    </source>
</evidence>
<dbReference type="Proteomes" id="UP000308652">
    <property type="component" value="Unassembled WGS sequence"/>
</dbReference>
<dbReference type="GO" id="GO:0005576">
    <property type="term" value="C:extracellular region"/>
    <property type="evidence" value="ECO:0007669"/>
    <property type="project" value="UniProtKB-SubCell"/>
</dbReference>
<evidence type="ECO:0000313" key="18">
    <source>
        <dbReference type="EMBL" id="TFK35270.1"/>
    </source>
</evidence>